<dbReference type="Gene3D" id="2.70.70.10">
    <property type="entry name" value="Glucose Permease (Domain IIA)"/>
    <property type="match status" value="1"/>
</dbReference>
<comment type="caution">
    <text evidence="2">The sequence shown here is derived from an EMBL/GenBank/DDBJ whole genome shotgun (WGS) entry which is preliminary data.</text>
</comment>
<dbReference type="InterPro" id="IPR016047">
    <property type="entry name" value="M23ase_b-sheet_dom"/>
</dbReference>
<dbReference type="AlphaFoldDB" id="A0A0F9AHH8"/>
<accession>A0A0F9AHH8</accession>
<feature type="domain" description="M23ase beta-sheet core" evidence="1">
    <location>
        <begin position="1"/>
        <end position="51"/>
    </location>
</feature>
<dbReference type="InterPro" id="IPR011055">
    <property type="entry name" value="Dup_hybrid_motif"/>
</dbReference>
<sequence length="59" mass="6627">MSLYAHNQVLLKETGEWILTGETIAKVGNSGGRAEHALYFEIRHNGKPANPKHWLKKKG</sequence>
<dbReference type="GO" id="GO:0004222">
    <property type="term" value="F:metalloendopeptidase activity"/>
    <property type="evidence" value="ECO:0007669"/>
    <property type="project" value="TreeGrafter"/>
</dbReference>
<feature type="non-terminal residue" evidence="2">
    <location>
        <position position="1"/>
    </location>
</feature>
<dbReference type="PANTHER" id="PTHR21666:SF270">
    <property type="entry name" value="MUREIN HYDROLASE ACTIVATOR ENVC"/>
    <property type="match status" value="1"/>
</dbReference>
<reference evidence="2" key="1">
    <citation type="journal article" date="2015" name="Nature">
        <title>Complex archaea that bridge the gap between prokaryotes and eukaryotes.</title>
        <authorList>
            <person name="Spang A."/>
            <person name="Saw J.H."/>
            <person name="Jorgensen S.L."/>
            <person name="Zaremba-Niedzwiedzka K."/>
            <person name="Martijn J."/>
            <person name="Lind A.E."/>
            <person name="van Eijk R."/>
            <person name="Schleper C."/>
            <person name="Guy L."/>
            <person name="Ettema T.J."/>
        </authorList>
    </citation>
    <scope>NUCLEOTIDE SEQUENCE</scope>
</reference>
<gene>
    <name evidence="2" type="ORF">LCGC14_2848500</name>
</gene>
<dbReference type="Pfam" id="PF01551">
    <property type="entry name" value="Peptidase_M23"/>
    <property type="match status" value="1"/>
</dbReference>
<dbReference type="SUPFAM" id="SSF51261">
    <property type="entry name" value="Duplicated hybrid motif"/>
    <property type="match status" value="1"/>
</dbReference>
<organism evidence="2">
    <name type="scientific">marine sediment metagenome</name>
    <dbReference type="NCBI Taxonomy" id="412755"/>
    <lineage>
        <taxon>unclassified sequences</taxon>
        <taxon>metagenomes</taxon>
        <taxon>ecological metagenomes</taxon>
    </lineage>
</organism>
<dbReference type="PANTHER" id="PTHR21666">
    <property type="entry name" value="PEPTIDASE-RELATED"/>
    <property type="match status" value="1"/>
</dbReference>
<proteinExistence type="predicted"/>
<evidence type="ECO:0000259" key="1">
    <source>
        <dbReference type="Pfam" id="PF01551"/>
    </source>
</evidence>
<dbReference type="InterPro" id="IPR050570">
    <property type="entry name" value="Cell_wall_metabolism_enzyme"/>
</dbReference>
<dbReference type="EMBL" id="LAZR01054713">
    <property type="protein sequence ID" value="KKK77944.1"/>
    <property type="molecule type" value="Genomic_DNA"/>
</dbReference>
<evidence type="ECO:0000313" key="2">
    <source>
        <dbReference type="EMBL" id="KKK77944.1"/>
    </source>
</evidence>
<name>A0A0F9AHH8_9ZZZZ</name>
<protein>
    <recommendedName>
        <fullName evidence="1">M23ase beta-sheet core domain-containing protein</fullName>
    </recommendedName>
</protein>